<accession>A0AA38P7X9</accession>
<name>A0AA38P7X9_9AGAR</name>
<dbReference type="EMBL" id="MU806210">
    <property type="protein sequence ID" value="KAJ3837979.1"/>
    <property type="molecule type" value="Genomic_DNA"/>
</dbReference>
<dbReference type="InterPro" id="IPR036864">
    <property type="entry name" value="Zn2-C6_fun-type_DNA-bd_sf"/>
</dbReference>
<keyword evidence="4" id="KW-1185">Reference proteome</keyword>
<dbReference type="InterPro" id="IPR001138">
    <property type="entry name" value="Zn2Cys6_DnaBD"/>
</dbReference>
<feature type="compositionally biased region" description="Basic and acidic residues" evidence="1">
    <location>
        <begin position="59"/>
        <end position="68"/>
    </location>
</feature>
<comment type="caution">
    <text evidence="3">The sequence shown here is derived from an EMBL/GenBank/DDBJ whole genome shotgun (WGS) entry which is preliminary data.</text>
</comment>
<protein>
    <recommendedName>
        <fullName evidence="2">Zn(2)-C6 fungal-type domain-containing protein</fullName>
    </recommendedName>
</protein>
<evidence type="ECO:0000259" key="2">
    <source>
        <dbReference type="PROSITE" id="PS50048"/>
    </source>
</evidence>
<feature type="domain" description="Zn(2)-C6 fungal-type" evidence="2">
    <location>
        <begin position="16"/>
        <end position="47"/>
    </location>
</feature>
<dbReference type="GO" id="GO:0008270">
    <property type="term" value="F:zinc ion binding"/>
    <property type="evidence" value="ECO:0007669"/>
    <property type="project" value="InterPro"/>
</dbReference>
<organism evidence="3 4">
    <name type="scientific">Lentinula raphanica</name>
    <dbReference type="NCBI Taxonomy" id="153919"/>
    <lineage>
        <taxon>Eukaryota</taxon>
        <taxon>Fungi</taxon>
        <taxon>Dikarya</taxon>
        <taxon>Basidiomycota</taxon>
        <taxon>Agaricomycotina</taxon>
        <taxon>Agaricomycetes</taxon>
        <taxon>Agaricomycetidae</taxon>
        <taxon>Agaricales</taxon>
        <taxon>Marasmiineae</taxon>
        <taxon>Omphalotaceae</taxon>
        <taxon>Lentinula</taxon>
    </lineage>
</organism>
<evidence type="ECO:0000313" key="3">
    <source>
        <dbReference type="EMBL" id="KAJ3837979.1"/>
    </source>
</evidence>
<proteinExistence type="predicted"/>
<feature type="region of interest" description="Disordered" evidence="1">
    <location>
        <begin position="56"/>
        <end position="81"/>
    </location>
</feature>
<dbReference type="AlphaFoldDB" id="A0AA38P7X9"/>
<evidence type="ECO:0000256" key="1">
    <source>
        <dbReference type="SAM" id="MobiDB-lite"/>
    </source>
</evidence>
<dbReference type="GO" id="GO:0000981">
    <property type="term" value="F:DNA-binding transcription factor activity, RNA polymerase II-specific"/>
    <property type="evidence" value="ECO:0007669"/>
    <property type="project" value="InterPro"/>
</dbReference>
<dbReference type="CDD" id="cd00067">
    <property type="entry name" value="GAL4"/>
    <property type="match status" value="1"/>
</dbReference>
<sequence length="562" mass="63352">MVDINTTTKRLKKLPACDFCKAKRVLCHPQADAPCPRCVEKGLICKTTPVVRRKRRTKAQIEEARQAEDEASGSQSTSYGMHSLEIRRERSSMQTLDTRIFVNLGCQSLDIPPSLVRELFEDFQLLPQRYYPLLPYNDLEASLQKHSWDLHALAPQDRVLAQCIIAIGARITTSSHFVDLDDADIVQLPYFEPLKTQSLDCRHFGQRREQFCQQLKGEAGWLAQCEGVMYNISITNAVSLGFLEFLEYRLMTRIGASGKGANVYSAAYIHHLQIDLNTISTINDEYLLCGEDPTTLEQILSVLSPDSVVATPIFNVMRPMCFHLIHLARDISETLAGAYARRHPLNETKITHHLRTLDLVHSAISCGLGQMQRLRSTADEEFFQKMRYCAYPLMHGWSSLVLLVFEELKGRRGHIRLTEVDLAMGTSSLDSLYSQARLMTSQAALELAESLQEVPGLSRLTHMNYGDLKRWPKFLLEDATDLNAAQRVWALERFRDGLSLAGFSWVDRSGTVEAIDAYLASCKMDEIVAGSSSLLLSLESGVMENEGFIPDWLQIQSLVTLT</sequence>
<dbReference type="Gene3D" id="4.10.240.10">
    <property type="entry name" value="Zn(2)-C6 fungal-type DNA-binding domain"/>
    <property type="match status" value="1"/>
</dbReference>
<dbReference type="PROSITE" id="PS00463">
    <property type="entry name" value="ZN2_CY6_FUNGAL_1"/>
    <property type="match status" value="1"/>
</dbReference>
<evidence type="ECO:0000313" key="4">
    <source>
        <dbReference type="Proteomes" id="UP001163846"/>
    </source>
</evidence>
<dbReference type="SUPFAM" id="SSF57701">
    <property type="entry name" value="Zn2/Cys6 DNA-binding domain"/>
    <property type="match status" value="1"/>
</dbReference>
<dbReference type="PROSITE" id="PS50048">
    <property type="entry name" value="ZN2_CY6_FUNGAL_2"/>
    <property type="match status" value="1"/>
</dbReference>
<reference evidence="3" key="1">
    <citation type="submission" date="2022-08" db="EMBL/GenBank/DDBJ databases">
        <authorList>
            <consortium name="DOE Joint Genome Institute"/>
            <person name="Min B."/>
            <person name="Riley R."/>
            <person name="Sierra-Patev S."/>
            <person name="Naranjo-Ortiz M."/>
            <person name="Looney B."/>
            <person name="Konkel Z."/>
            <person name="Slot J.C."/>
            <person name="Sakamoto Y."/>
            <person name="Steenwyk J.L."/>
            <person name="Rokas A."/>
            <person name="Carro J."/>
            <person name="Camarero S."/>
            <person name="Ferreira P."/>
            <person name="Molpeceres G."/>
            <person name="Ruiz-Duenas F.J."/>
            <person name="Serrano A."/>
            <person name="Henrissat B."/>
            <person name="Drula E."/>
            <person name="Hughes K.W."/>
            <person name="Mata J.L."/>
            <person name="Ishikawa N.K."/>
            <person name="Vargas-Isla R."/>
            <person name="Ushijima S."/>
            <person name="Smith C.A."/>
            <person name="Ahrendt S."/>
            <person name="Andreopoulos W."/>
            <person name="He G."/>
            <person name="Labutti K."/>
            <person name="Lipzen A."/>
            <person name="Ng V."/>
            <person name="Sandor L."/>
            <person name="Barry K."/>
            <person name="Martinez A.T."/>
            <person name="Xiao Y."/>
            <person name="Gibbons J.G."/>
            <person name="Terashima K."/>
            <person name="Hibbett D.S."/>
            <person name="Grigoriev I.V."/>
        </authorList>
    </citation>
    <scope>NUCLEOTIDE SEQUENCE</scope>
    <source>
        <strain evidence="3">TFB9207</strain>
    </source>
</reference>
<gene>
    <name evidence="3" type="ORF">F5878DRAFT_642342</name>
</gene>
<dbReference type="Proteomes" id="UP001163846">
    <property type="component" value="Unassembled WGS sequence"/>
</dbReference>